<dbReference type="STRING" id="572479.Hprae_1194"/>
<dbReference type="GO" id="GO:0019441">
    <property type="term" value="P:L-tryptophan catabolic process to kynurenine"/>
    <property type="evidence" value="ECO:0007669"/>
    <property type="project" value="InterPro"/>
</dbReference>
<evidence type="ECO:0000313" key="1">
    <source>
        <dbReference type="EMBL" id="ADO77332.1"/>
    </source>
</evidence>
<dbReference type="KEGG" id="hpk:Hprae_1194"/>
<dbReference type="InterPro" id="IPR037175">
    <property type="entry name" value="KFase_sf"/>
</dbReference>
<dbReference type="PATRIC" id="fig|572479.3.peg.1206"/>
<dbReference type="Pfam" id="PF04199">
    <property type="entry name" value="Cyclase"/>
    <property type="match status" value="1"/>
</dbReference>
<dbReference type="HOGENOM" id="CLU_030671_3_2_9"/>
<reference evidence="1 2" key="2">
    <citation type="journal article" date="2011" name="Stand. Genomic Sci.">
        <title>Complete genome sequence of the extremely halophilic Halanaerobium praevalens type strain (GSL).</title>
        <authorList>
            <person name="Ivanova N."/>
            <person name="Sikorski J."/>
            <person name="Chertkov O."/>
            <person name="Nolan M."/>
            <person name="Lucas S."/>
            <person name="Hammon N."/>
            <person name="Deshpande S."/>
            <person name="Cheng J.F."/>
            <person name="Tapia R."/>
            <person name="Han C."/>
            <person name="Goodwin L."/>
            <person name="Pitluck S."/>
            <person name="Huntemann M."/>
            <person name="Liolios K."/>
            <person name="Pagani I."/>
            <person name="Mavromatis K."/>
            <person name="Ovchinikova G."/>
            <person name="Pati A."/>
            <person name="Chen A."/>
            <person name="Palaniappan K."/>
            <person name="Land M."/>
            <person name="Hauser L."/>
            <person name="Brambilla E.M."/>
            <person name="Kannan K.P."/>
            <person name="Rohde M."/>
            <person name="Tindall B.J."/>
            <person name="Goker M."/>
            <person name="Detter J.C."/>
            <person name="Woyke T."/>
            <person name="Bristow J."/>
            <person name="Eisen J.A."/>
            <person name="Markowitz V."/>
            <person name="Hugenholtz P."/>
            <person name="Kyrpides N.C."/>
            <person name="Klenk H.P."/>
            <person name="Lapidus A."/>
        </authorList>
    </citation>
    <scope>NUCLEOTIDE SEQUENCE [LARGE SCALE GENOMIC DNA]</scope>
    <source>
        <strain evidence="2">ATCC 33744 / DSM 2228 / GSL</strain>
    </source>
</reference>
<dbReference type="RefSeq" id="WP_014553359.1">
    <property type="nucleotide sequence ID" value="NC_017455.1"/>
</dbReference>
<accession>E3DM54</accession>
<dbReference type="SUPFAM" id="SSF102198">
    <property type="entry name" value="Putative cyclase"/>
    <property type="match status" value="1"/>
</dbReference>
<keyword evidence="2" id="KW-1185">Reference proteome</keyword>
<sequence>MKKLIDLSQTITNSMPVYPGDLEVELKETKNLTKDGYCSHSLKISMHTGTHLDLPAHMVADQKEIADIDLSLLSGKAKIFKTEAENIISLKERYKSQIEKDDIVIFNTGFAQNYNKENYYKNYPVISEELADLLIAKEIKILGFDIPSPDYSPFKIHKKLFKSDIFILENLCNLDQLADYDSFRILIFPLKIKAEAALCRVAAEI</sequence>
<evidence type="ECO:0000313" key="2">
    <source>
        <dbReference type="Proteomes" id="UP000006866"/>
    </source>
</evidence>
<name>E3DM54_HALPG</name>
<dbReference type="OrthoDB" id="9796085at2"/>
<dbReference type="Proteomes" id="UP000006866">
    <property type="component" value="Chromosome"/>
</dbReference>
<organism evidence="1 2">
    <name type="scientific">Halanaerobium praevalens (strain ATCC 33744 / DSM 2228 / GSL)</name>
    <dbReference type="NCBI Taxonomy" id="572479"/>
    <lineage>
        <taxon>Bacteria</taxon>
        <taxon>Bacillati</taxon>
        <taxon>Bacillota</taxon>
        <taxon>Clostridia</taxon>
        <taxon>Halanaerobiales</taxon>
        <taxon>Halanaerobiaceae</taxon>
        <taxon>Halanaerobium</taxon>
    </lineage>
</organism>
<dbReference type="EMBL" id="CP002175">
    <property type="protein sequence ID" value="ADO77332.1"/>
    <property type="molecule type" value="Genomic_DNA"/>
</dbReference>
<reference evidence="2" key="1">
    <citation type="submission" date="2010-10" db="EMBL/GenBank/DDBJ databases">
        <title>The complete genome of Halanaerobium praevalens DSM 2228.</title>
        <authorList>
            <consortium name="US DOE Joint Genome Institute (JGI-PGF)"/>
            <person name="Lucas S."/>
            <person name="Copeland A."/>
            <person name="Lapidus A."/>
            <person name="Glavina del Rio T."/>
            <person name="Dalin E."/>
            <person name="Tice H."/>
            <person name="Bruce D."/>
            <person name="Goodwin L."/>
            <person name="Pitluck S."/>
            <person name="Kyrpides N."/>
            <person name="Mavromatis K."/>
            <person name="Ivanova N."/>
            <person name="Ovchinnikova G."/>
            <person name="Chertkov O."/>
            <person name="Detter J.C."/>
            <person name="Han C."/>
            <person name="Larimer F."/>
            <person name="Land M."/>
            <person name="Hauser L."/>
            <person name="Markowitz V."/>
            <person name="Cheng J.-F."/>
            <person name="Hugenholtz P."/>
            <person name="Woyke T."/>
            <person name="Wu D."/>
            <person name="Tindall B."/>
            <person name="Pomrenke H.G."/>
            <person name="Brambilla E."/>
            <person name="Klenk H.-P."/>
            <person name="Eisen J.A."/>
        </authorList>
    </citation>
    <scope>NUCLEOTIDE SEQUENCE [LARGE SCALE GENOMIC DNA]</scope>
    <source>
        <strain evidence="2">ATCC 33744 / DSM 2228 / GSL</strain>
    </source>
</reference>
<dbReference type="InterPro" id="IPR007325">
    <property type="entry name" value="KFase/CYL"/>
</dbReference>
<protein>
    <submittedName>
        <fullName evidence="1">Cyclase family protein</fullName>
    </submittedName>
</protein>
<dbReference type="Gene3D" id="3.50.30.50">
    <property type="entry name" value="Putative cyclase"/>
    <property type="match status" value="1"/>
</dbReference>
<dbReference type="eggNOG" id="COG1878">
    <property type="taxonomic scope" value="Bacteria"/>
</dbReference>
<dbReference type="PANTHER" id="PTHR31118">
    <property type="entry name" value="CYCLASE-LIKE PROTEIN 2"/>
    <property type="match status" value="1"/>
</dbReference>
<dbReference type="GO" id="GO:0004061">
    <property type="term" value="F:arylformamidase activity"/>
    <property type="evidence" value="ECO:0007669"/>
    <property type="project" value="InterPro"/>
</dbReference>
<gene>
    <name evidence="1" type="ordered locus">Hprae_1194</name>
</gene>
<dbReference type="AlphaFoldDB" id="E3DM54"/>
<dbReference type="PANTHER" id="PTHR31118:SF12">
    <property type="entry name" value="CYCLASE-LIKE PROTEIN 2"/>
    <property type="match status" value="1"/>
</dbReference>
<proteinExistence type="predicted"/>